<proteinExistence type="predicted"/>
<comment type="caution">
    <text evidence="1">The sequence shown here is derived from an EMBL/GenBank/DDBJ whole genome shotgun (WGS) entry which is preliminary data.</text>
</comment>
<protein>
    <submittedName>
        <fullName evidence="1">Uncharacterized protein</fullName>
    </submittedName>
</protein>
<dbReference type="EMBL" id="LXQA010650425">
    <property type="protein sequence ID" value="MCI64161.1"/>
    <property type="molecule type" value="Genomic_DNA"/>
</dbReference>
<accession>A0A392TSI9</accession>
<organism evidence="1 2">
    <name type="scientific">Trifolium medium</name>
    <dbReference type="NCBI Taxonomy" id="97028"/>
    <lineage>
        <taxon>Eukaryota</taxon>
        <taxon>Viridiplantae</taxon>
        <taxon>Streptophyta</taxon>
        <taxon>Embryophyta</taxon>
        <taxon>Tracheophyta</taxon>
        <taxon>Spermatophyta</taxon>
        <taxon>Magnoliopsida</taxon>
        <taxon>eudicotyledons</taxon>
        <taxon>Gunneridae</taxon>
        <taxon>Pentapetalae</taxon>
        <taxon>rosids</taxon>
        <taxon>fabids</taxon>
        <taxon>Fabales</taxon>
        <taxon>Fabaceae</taxon>
        <taxon>Papilionoideae</taxon>
        <taxon>50 kb inversion clade</taxon>
        <taxon>NPAAA clade</taxon>
        <taxon>Hologalegina</taxon>
        <taxon>IRL clade</taxon>
        <taxon>Trifolieae</taxon>
        <taxon>Trifolium</taxon>
    </lineage>
</organism>
<dbReference type="AlphaFoldDB" id="A0A392TSI9"/>
<sequence length="53" mass="5642">MFPIFVLSALANPRHVSLSELGLYFSPGSPKSLISLATSRHLSLSEASAVRQG</sequence>
<reference evidence="1 2" key="1">
    <citation type="journal article" date="2018" name="Front. Plant Sci.">
        <title>Red Clover (Trifolium pratense) and Zigzag Clover (T. medium) - A Picture of Genomic Similarities and Differences.</title>
        <authorList>
            <person name="Dluhosova J."/>
            <person name="Istvanek J."/>
            <person name="Nedelnik J."/>
            <person name="Repkova J."/>
        </authorList>
    </citation>
    <scope>NUCLEOTIDE SEQUENCE [LARGE SCALE GENOMIC DNA]</scope>
    <source>
        <strain evidence="2">cv. 10/8</strain>
        <tissue evidence="1">Leaf</tissue>
    </source>
</reference>
<dbReference type="Proteomes" id="UP000265520">
    <property type="component" value="Unassembled WGS sequence"/>
</dbReference>
<keyword evidence="2" id="KW-1185">Reference proteome</keyword>
<evidence type="ECO:0000313" key="1">
    <source>
        <dbReference type="EMBL" id="MCI64161.1"/>
    </source>
</evidence>
<name>A0A392TSI9_9FABA</name>
<evidence type="ECO:0000313" key="2">
    <source>
        <dbReference type="Proteomes" id="UP000265520"/>
    </source>
</evidence>